<feature type="domain" description="NAD-dependent epimerase/dehydratase" evidence="1">
    <location>
        <begin position="4"/>
        <end position="261"/>
    </location>
</feature>
<dbReference type="Proteomes" id="UP000612585">
    <property type="component" value="Unassembled WGS sequence"/>
</dbReference>
<dbReference type="InterPro" id="IPR001509">
    <property type="entry name" value="Epimerase_deHydtase"/>
</dbReference>
<dbReference type="Gene3D" id="3.40.50.720">
    <property type="entry name" value="NAD(P)-binding Rossmann-like Domain"/>
    <property type="match status" value="1"/>
</dbReference>
<dbReference type="AlphaFoldDB" id="A0A8J3Z4N6"/>
<gene>
    <name evidence="2" type="ORF">Vau01_050000</name>
</gene>
<comment type="caution">
    <text evidence="2">The sequence shown here is derived from an EMBL/GenBank/DDBJ whole genome shotgun (WGS) entry which is preliminary data.</text>
</comment>
<evidence type="ECO:0000259" key="1">
    <source>
        <dbReference type="Pfam" id="PF01370"/>
    </source>
</evidence>
<dbReference type="EMBL" id="BOPG01000032">
    <property type="protein sequence ID" value="GIJ57484.1"/>
    <property type="molecule type" value="Genomic_DNA"/>
</dbReference>
<dbReference type="PANTHER" id="PTHR43245">
    <property type="entry name" value="BIFUNCTIONAL POLYMYXIN RESISTANCE PROTEIN ARNA"/>
    <property type="match status" value="1"/>
</dbReference>
<evidence type="ECO:0000313" key="2">
    <source>
        <dbReference type="EMBL" id="GIJ57484.1"/>
    </source>
</evidence>
<dbReference type="Pfam" id="PF01370">
    <property type="entry name" value="Epimerase"/>
    <property type="match status" value="1"/>
</dbReference>
<proteinExistence type="predicted"/>
<dbReference type="PANTHER" id="PTHR43245:SF13">
    <property type="entry name" value="UDP-D-APIOSE_UDP-D-XYLOSE SYNTHASE 2"/>
    <property type="match status" value="1"/>
</dbReference>
<protein>
    <submittedName>
        <fullName evidence="2">NAD-dependent epimerase</fullName>
    </submittedName>
</protein>
<dbReference type="RefSeq" id="WP_239151829.1">
    <property type="nucleotide sequence ID" value="NZ_BOPG01000032.1"/>
</dbReference>
<name>A0A8J3Z4N6_9ACTN</name>
<keyword evidence="3" id="KW-1185">Reference proteome</keyword>
<sequence length="341" mass="37565">MAKVLITGSAGFIGGYVVEELLRRGHQVVGVDNFSKYGPVSHSYDDDPNYQFVEGDARDAQLLSGLLADCDHFIAGAAMIGGISYFHAYAYDLLATNERIMAASCDAAIEAHRQGRLQKVTYLSSSMVFESTTHWPSKEGDERTIPPPLSSYGFQKLAVEYYARAAWDQYKLPYTIVRPFNCVGVGEGRALGEAEVLSGNVKLAMSHVVPDLVQKVLKGQDPLHILGDGNQVRHYTYGGDLAQGIVTAMEHEAARNEDFNVSTAESTTVRELAEVIWRKIKGADVPLRLVSDDPYEYDVQKRVPDVSKTRDVLGFTATTSLDKMLDEVIPWVRQAVADGRL</sequence>
<dbReference type="InterPro" id="IPR036291">
    <property type="entry name" value="NAD(P)-bd_dom_sf"/>
</dbReference>
<dbReference type="InterPro" id="IPR050177">
    <property type="entry name" value="Lipid_A_modif_metabolic_enz"/>
</dbReference>
<reference evidence="2" key="1">
    <citation type="submission" date="2021-01" db="EMBL/GenBank/DDBJ databases">
        <title>Whole genome shotgun sequence of Virgisporangium aurantiacum NBRC 16421.</title>
        <authorList>
            <person name="Komaki H."/>
            <person name="Tamura T."/>
        </authorList>
    </citation>
    <scope>NUCLEOTIDE SEQUENCE</scope>
    <source>
        <strain evidence="2">NBRC 16421</strain>
    </source>
</reference>
<dbReference type="SUPFAM" id="SSF51735">
    <property type="entry name" value="NAD(P)-binding Rossmann-fold domains"/>
    <property type="match status" value="1"/>
</dbReference>
<organism evidence="2 3">
    <name type="scientific">Virgisporangium aurantiacum</name>
    <dbReference type="NCBI Taxonomy" id="175570"/>
    <lineage>
        <taxon>Bacteria</taxon>
        <taxon>Bacillati</taxon>
        <taxon>Actinomycetota</taxon>
        <taxon>Actinomycetes</taxon>
        <taxon>Micromonosporales</taxon>
        <taxon>Micromonosporaceae</taxon>
        <taxon>Virgisporangium</taxon>
    </lineage>
</organism>
<accession>A0A8J3Z4N6</accession>
<evidence type="ECO:0000313" key="3">
    <source>
        <dbReference type="Proteomes" id="UP000612585"/>
    </source>
</evidence>